<evidence type="ECO:0000313" key="4">
    <source>
        <dbReference type="Proteomes" id="UP000436088"/>
    </source>
</evidence>
<dbReference type="InterPro" id="IPR003593">
    <property type="entry name" value="AAA+_ATPase"/>
</dbReference>
<dbReference type="InterPro" id="IPR050747">
    <property type="entry name" value="Mitochondrial_chaperone_BCS1"/>
</dbReference>
<dbReference type="SUPFAM" id="SSF52540">
    <property type="entry name" value="P-loop containing nucleoside triphosphate hydrolases"/>
    <property type="match status" value="1"/>
</dbReference>
<dbReference type="SMART" id="SM00382">
    <property type="entry name" value="AAA"/>
    <property type="match status" value="1"/>
</dbReference>
<dbReference type="GO" id="GO:0005524">
    <property type="term" value="F:ATP binding"/>
    <property type="evidence" value="ECO:0007669"/>
    <property type="project" value="InterPro"/>
</dbReference>
<evidence type="ECO:0000259" key="2">
    <source>
        <dbReference type="SMART" id="SM00382"/>
    </source>
</evidence>
<accession>A0A6A3C947</accession>
<dbReference type="InterPro" id="IPR003959">
    <property type="entry name" value="ATPase_AAA_core"/>
</dbReference>
<reference evidence="3" key="1">
    <citation type="submission" date="2019-09" db="EMBL/GenBank/DDBJ databases">
        <title>Draft genome information of white flower Hibiscus syriacus.</title>
        <authorList>
            <person name="Kim Y.-M."/>
        </authorList>
    </citation>
    <scope>NUCLEOTIDE SEQUENCE [LARGE SCALE GENOMIC DNA]</scope>
    <source>
        <strain evidence="3">YM2019G1</strain>
    </source>
</reference>
<sequence length="330" mass="38392">MVDVFNGVKLKWVFLSSSRNHRLRKNNTQDGIFKEDIWYFELSFQKRNREMVLSSYLPYVLQKAKEIKDKKKTLKLHTVDYQGIDYWGSINLDHPASFETMAMDPTMKTALIEDIDRFTRRREFYRRVGKAWKRGYLLYGPPCTGKSSLVAAMANYLRFDVYDLDIKEVQCDSDLRRLLIGTGNRSIIVIEDIDTSLDYAEDEKVTLSGLLNFIDGLWSSCGDERIIVFTTNHKDRIDPVLLRPGRMDMHLHLSYCTFNGFKTQTSNYLGIQDHQLFDEIKGWLDKVEAIPAEVAGQLMKCEDPVVALMGLIKWFQNRVNTESQQRSLNI</sequence>
<dbReference type="CDD" id="cd19510">
    <property type="entry name" value="RecA-like_BCS1"/>
    <property type="match status" value="1"/>
</dbReference>
<dbReference type="Gene3D" id="6.10.280.40">
    <property type="match status" value="1"/>
</dbReference>
<feature type="domain" description="AAA+ ATPase" evidence="2">
    <location>
        <begin position="132"/>
        <end position="257"/>
    </location>
</feature>
<name>A0A6A3C947_HIBSY</name>
<dbReference type="Gene3D" id="3.40.50.300">
    <property type="entry name" value="P-loop containing nucleotide triphosphate hydrolases"/>
    <property type="match status" value="1"/>
</dbReference>
<dbReference type="PANTHER" id="PTHR23070">
    <property type="entry name" value="BCS1 AAA-TYPE ATPASE"/>
    <property type="match status" value="1"/>
</dbReference>
<comment type="similarity">
    <text evidence="1">Belongs to the AAA ATPase family. BCS1 subfamily.</text>
</comment>
<dbReference type="Pfam" id="PF25568">
    <property type="entry name" value="AAA_lid_At3g28540"/>
    <property type="match status" value="1"/>
</dbReference>
<proteinExistence type="inferred from homology"/>
<protein>
    <submittedName>
        <fullName evidence="3">BHLH110 protein</fullName>
    </submittedName>
</protein>
<dbReference type="AlphaFoldDB" id="A0A6A3C947"/>
<dbReference type="InterPro" id="IPR027417">
    <property type="entry name" value="P-loop_NTPase"/>
</dbReference>
<gene>
    <name evidence="3" type="ORF">F3Y22_tig00012036pilonHSYRG00015</name>
</gene>
<evidence type="ECO:0000256" key="1">
    <source>
        <dbReference type="ARBA" id="ARBA00007448"/>
    </source>
</evidence>
<organism evidence="3 4">
    <name type="scientific">Hibiscus syriacus</name>
    <name type="common">Rose of Sharon</name>
    <dbReference type="NCBI Taxonomy" id="106335"/>
    <lineage>
        <taxon>Eukaryota</taxon>
        <taxon>Viridiplantae</taxon>
        <taxon>Streptophyta</taxon>
        <taxon>Embryophyta</taxon>
        <taxon>Tracheophyta</taxon>
        <taxon>Spermatophyta</taxon>
        <taxon>Magnoliopsida</taxon>
        <taxon>eudicotyledons</taxon>
        <taxon>Gunneridae</taxon>
        <taxon>Pentapetalae</taxon>
        <taxon>rosids</taxon>
        <taxon>malvids</taxon>
        <taxon>Malvales</taxon>
        <taxon>Malvaceae</taxon>
        <taxon>Malvoideae</taxon>
        <taxon>Hibiscus</taxon>
    </lineage>
</organism>
<dbReference type="Proteomes" id="UP000436088">
    <property type="component" value="Unassembled WGS sequence"/>
</dbReference>
<keyword evidence="4" id="KW-1185">Reference proteome</keyword>
<evidence type="ECO:0000313" key="3">
    <source>
        <dbReference type="EMBL" id="KAE8723692.1"/>
    </source>
</evidence>
<dbReference type="InterPro" id="IPR058017">
    <property type="entry name" value="At3g28540-like_C"/>
</dbReference>
<dbReference type="EMBL" id="VEPZ02000510">
    <property type="protein sequence ID" value="KAE8723692.1"/>
    <property type="molecule type" value="Genomic_DNA"/>
</dbReference>
<dbReference type="Pfam" id="PF00004">
    <property type="entry name" value="AAA"/>
    <property type="match status" value="1"/>
</dbReference>
<dbReference type="GO" id="GO:0016887">
    <property type="term" value="F:ATP hydrolysis activity"/>
    <property type="evidence" value="ECO:0007669"/>
    <property type="project" value="InterPro"/>
</dbReference>
<comment type="caution">
    <text evidence="3">The sequence shown here is derived from an EMBL/GenBank/DDBJ whole genome shotgun (WGS) entry which is preliminary data.</text>
</comment>